<keyword evidence="1" id="KW-0175">Coiled coil</keyword>
<reference evidence="2 3" key="1">
    <citation type="submission" date="2024-01" db="EMBL/GenBank/DDBJ databases">
        <title>The genomes of 5 underutilized Papilionoideae crops provide insights into root nodulation and disease resistanc.</title>
        <authorList>
            <person name="Jiang F."/>
        </authorList>
    </citation>
    <scope>NUCLEOTIDE SEQUENCE [LARGE SCALE GENOMIC DNA]</scope>
    <source>
        <strain evidence="2">JINMINGXINNONG_FW02</strain>
        <tissue evidence="2">Leaves</tissue>
    </source>
</reference>
<evidence type="ECO:0000313" key="3">
    <source>
        <dbReference type="Proteomes" id="UP001374584"/>
    </source>
</evidence>
<dbReference type="AlphaFoldDB" id="A0AAN9RSJ1"/>
<protein>
    <submittedName>
        <fullName evidence="2">Uncharacterized protein</fullName>
    </submittedName>
</protein>
<sequence length="148" mass="16806">MATDSRNQKFEKIPRLEHELSEATSSLKSALEAVSINKRRAVKAEAKLELSNTHYVELTTREEAGRKRMGDLEKAMDALKLENSDLAIKKASLEDELFTQEKNIVIMLGETFKQVSVGYTFSGFILNRLYVVRCREVYQLGFSSLTDP</sequence>
<feature type="coiled-coil region" evidence="1">
    <location>
        <begin position="69"/>
        <end position="96"/>
    </location>
</feature>
<gene>
    <name evidence="2" type="ORF">VNO80_01248</name>
</gene>
<name>A0AAN9RSJ1_PHACN</name>
<accession>A0AAN9RSJ1</accession>
<dbReference type="EMBL" id="JAYMYR010000001">
    <property type="protein sequence ID" value="KAK7382397.1"/>
    <property type="molecule type" value="Genomic_DNA"/>
</dbReference>
<comment type="caution">
    <text evidence="2">The sequence shown here is derived from an EMBL/GenBank/DDBJ whole genome shotgun (WGS) entry which is preliminary data.</text>
</comment>
<dbReference type="Proteomes" id="UP001374584">
    <property type="component" value="Unassembled WGS sequence"/>
</dbReference>
<proteinExistence type="predicted"/>
<evidence type="ECO:0000313" key="2">
    <source>
        <dbReference type="EMBL" id="KAK7382397.1"/>
    </source>
</evidence>
<keyword evidence="3" id="KW-1185">Reference proteome</keyword>
<organism evidence="2 3">
    <name type="scientific">Phaseolus coccineus</name>
    <name type="common">Scarlet runner bean</name>
    <name type="synonym">Phaseolus multiflorus</name>
    <dbReference type="NCBI Taxonomy" id="3886"/>
    <lineage>
        <taxon>Eukaryota</taxon>
        <taxon>Viridiplantae</taxon>
        <taxon>Streptophyta</taxon>
        <taxon>Embryophyta</taxon>
        <taxon>Tracheophyta</taxon>
        <taxon>Spermatophyta</taxon>
        <taxon>Magnoliopsida</taxon>
        <taxon>eudicotyledons</taxon>
        <taxon>Gunneridae</taxon>
        <taxon>Pentapetalae</taxon>
        <taxon>rosids</taxon>
        <taxon>fabids</taxon>
        <taxon>Fabales</taxon>
        <taxon>Fabaceae</taxon>
        <taxon>Papilionoideae</taxon>
        <taxon>50 kb inversion clade</taxon>
        <taxon>NPAAA clade</taxon>
        <taxon>indigoferoid/millettioid clade</taxon>
        <taxon>Phaseoleae</taxon>
        <taxon>Phaseolus</taxon>
    </lineage>
</organism>
<evidence type="ECO:0000256" key="1">
    <source>
        <dbReference type="SAM" id="Coils"/>
    </source>
</evidence>